<dbReference type="InterPro" id="IPR000182">
    <property type="entry name" value="GNAT_dom"/>
</dbReference>
<sequence>MVVSGVSYFPKNIWVIKLKVEYLVCFYLALGVDMKGYRISTDYDEMNLSVVHAFISSSSWAKGIPLETMARAVKNSLCFGVFTRSGEQVGFARMITDSATFAYLADVFILESHRGQGLSKWLMETILAHPQLQGLRRMLLATADAHGLYGQFGFTQLAKAESFMELWVPGVYSD</sequence>
<dbReference type="SUPFAM" id="SSF55729">
    <property type="entry name" value="Acyl-CoA N-acyltransferases (Nat)"/>
    <property type="match status" value="1"/>
</dbReference>
<dbReference type="GO" id="GO:0016746">
    <property type="term" value="F:acyltransferase activity"/>
    <property type="evidence" value="ECO:0007669"/>
    <property type="project" value="UniProtKB-KW"/>
</dbReference>
<dbReference type="Pfam" id="PF13508">
    <property type="entry name" value="Acetyltransf_7"/>
    <property type="match status" value="1"/>
</dbReference>
<dbReference type="InterPro" id="IPR016181">
    <property type="entry name" value="Acyl_CoA_acyltransferase"/>
</dbReference>
<proteinExistence type="predicted"/>
<feature type="domain" description="N-acetyltransferase" evidence="1">
    <location>
        <begin position="41"/>
        <end position="169"/>
    </location>
</feature>
<keyword evidence="2" id="KW-0012">Acyltransferase</keyword>
<dbReference type="EC" id="2.3.-.-" evidence="2"/>
<evidence type="ECO:0000259" key="1">
    <source>
        <dbReference type="PROSITE" id="PS51186"/>
    </source>
</evidence>
<dbReference type="PANTHER" id="PTHR43233:SF1">
    <property type="entry name" value="FAMILY N-ACETYLTRANSFERASE, PUTATIVE (AFU_ORTHOLOGUE AFUA_6G03350)-RELATED"/>
    <property type="match status" value="1"/>
</dbReference>
<dbReference type="EMBL" id="JBHSCX010000005">
    <property type="protein sequence ID" value="MFC4362002.1"/>
    <property type="molecule type" value="Genomic_DNA"/>
</dbReference>
<accession>A0ABV8V2J8</accession>
<dbReference type="Proteomes" id="UP001595840">
    <property type="component" value="Unassembled WGS sequence"/>
</dbReference>
<dbReference type="RefSeq" id="WP_290259225.1">
    <property type="nucleotide sequence ID" value="NZ_JAUFQG010000004.1"/>
</dbReference>
<gene>
    <name evidence="2" type="ORF">ACFOX3_06810</name>
</gene>
<reference evidence="3" key="1">
    <citation type="journal article" date="2019" name="Int. J. Syst. Evol. Microbiol.">
        <title>The Global Catalogue of Microorganisms (GCM) 10K type strain sequencing project: providing services to taxonomists for standard genome sequencing and annotation.</title>
        <authorList>
            <consortium name="The Broad Institute Genomics Platform"/>
            <consortium name="The Broad Institute Genome Sequencing Center for Infectious Disease"/>
            <person name="Wu L."/>
            <person name="Ma J."/>
        </authorList>
    </citation>
    <scope>NUCLEOTIDE SEQUENCE [LARGE SCALE GENOMIC DNA]</scope>
    <source>
        <strain evidence="3">CECT 8570</strain>
    </source>
</reference>
<protein>
    <submittedName>
        <fullName evidence="2">GNAT family N-acetyltransferase</fullName>
        <ecNumber evidence="2">2.3.-.-</ecNumber>
    </submittedName>
</protein>
<dbReference type="CDD" id="cd04301">
    <property type="entry name" value="NAT_SF"/>
    <property type="match status" value="1"/>
</dbReference>
<evidence type="ECO:0000313" key="2">
    <source>
        <dbReference type="EMBL" id="MFC4362002.1"/>
    </source>
</evidence>
<dbReference type="InterPro" id="IPR053144">
    <property type="entry name" value="Acetyltransferase_Butenolide"/>
</dbReference>
<dbReference type="PROSITE" id="PS51186">
    <property type="entry name" value="GNAT"/>
    <property type="match status" value="1"/>
</dbReference>
<dbReference type="Gene3D" id="3.40.630.30">
    <property type="match status" value="1"/>
</dbReference>
<evidence type="ECO:0000313" key="3">
    <source>
        <dbReference type="Proteomes" id="UP001595840"/>
    </source>
</evidence>
<comment type="caution">
    <text evidence="2">The sequence shown here is derived from an EMBL/GenBank/DDBJ whole genome shotgun (WGS) entry which is preliminary data.</text>
</comment>
<keyword evidence="2" id="KW-0808">Transferase</keyword>
<name>A0ABV8V2J8_9GAMM</name>
<dbReference type="PANTHER" id="PTHR43233">
    <property type="entry name" value="FAMILY N-ACETYLTRANSFERASE, PUTATIVE (AFU_ORTHOLOGUE AFUA_6G03350)-RELATED"/>
    <property type="match status" value="1"/>
</dbReference>
<organism evidence="2 3">
    <name type="scientific">Simiduia curdlanivorans</name>
    <dbReference type="NCBI Taxonomy" id="1492769"/>
    <lineage>
        <taxon>Bacteria</taxon>
        <taxon>Pseudomonadati</taxon>
        <taxon>Pseudomonadota</taxon>
        <taxon>Gammaproteobacteria</taxon>
        <taxon>Cellvibrionales</taxon>
        <taxon>Cellvibrionaceae</taxon>
        <taxon>Simiduia</taxon>
    </lineage>
</organism>
<keyword evidence="3" id="KW-1185">Reference proteome</keyword>